<reference evidence="1" key="2">
    <citation type="submission" date="2020-09" db="EMBL/GenBank/DDBJ databases">
        <authorList>
            <person name="Sun Q."/>
            <person name="Sedlacek I."/>
        </authorList>
    </citation>
    <scope>NUCLEOTIDE SEQUENCE</scope>
    <source>
        <strain evidence="1">CCM 7897</strain>
    </source>
</reference>
<sequence length="237" mass="25756">MRHFPTSDRILCRALRWEGGPPSDASHISLFEAAAWIATSGGRRPVFPYDLEYWENGCAEVVRKVTGGQISLVGREAGSPLSNVIDGVRLAGLKMQMPFASADLADILGDAPRLVFAVSDSDERWRVEGGDSVTGARGYALYSHLQVAGPDVSKIWPFSDPEPYSANARTTADELRLTARLAIMLKGEPGLAKAEAAERLSIGHRERAFELRIWPNARKSAGLGERAKAGRKKKSAI</sequence>
<organism evidence="1 2">
    <name type="scientific">Azorhizobium oxalatiphilum</name>
    <dbReference type="NCBI Taxonomy" id="980631"/>
    <lineage>
        <taxon>Bacteria</taxon>
        <taxon>Pseudomonadati</taxon>
        <taxon>Pseudomonadota</taxon>
        <taxon>Alphaproteobacteria</taxon>
        <taxon>Hyphomicrobiales</taxon>
        <taxon>Xanthobacteraceae</taxon>
        <taxon>Azorhizobium</taxon>
    </lineage>
</organism>
<gene>
    <name evidence="1" type="ORF">GCM10007301_47780</name>
</gene>
<reference evidence="1" key="1">
    <citation type="journal article" date="2014" name="Int. J. Syst. Evol. Microbiol.">
        <title>Complete genome sequence of Corynebacterium casei LMG S-19264T (=DSM 44701T), isolated from a smear-ripened cheese.</title>
        <authorList>
            <consortium name="US DOE Joint Genome Institute (JGI-PGF)"/>
            <person name="Walter F."/>
            <person name="Albersmeier A."/>
            <person name="Kalinowski J."/>
            <person name="Ruckert C."/>
        </authorList>
    </citation>
    <scope>NUCLEOTIDE SEQUENCE</scope>
    <source>
        <strain evidence="1">CCM 7897</strain>
    </source>
</reference>
<proteinExistence type="predicted"/>
<name>A0A917FID3_9HYPH</name>
<keyword evidence="2" id="KW-1185">Reference proteome</keyword>
<accession>A0A917FID3</accession>
<dbReference type="EMBL" id="BMCT01000009">
    <property type="protein sequence ID" value="GGF82116.1"/>
    <property type="molecule type" value="Genomic_DNA"/>
</dbReference>
<evidence type="ECO:0000313" key="1">
    <source>
        <dbReference type="EMBL" id="GGF82116.1"/>
    </source>
</evidence>
<comment type="caution">
    <text evidence="1">The sequence shown here is derived from an EMBL/GenBank/DDBJ whole genome shotgun (WGS) entry which is preliminary data.</text>
</comment>
<protein>
    <submittedName>
        <fullName evidence="1">Uncharacterized protein</fullName>
    </submittedName>
</protein>
<dbReference type="Proteomes" id="UP000606044">
    <property type="component" value="Unassembled WGS sequence"/>
</dbReference>
<evidence type="ECO:0000313" key="2">
    <source>
        <dbReference type="Proteomes" id="UP000606044"/>
    </source>
</evidence>
<dbReference type="AlphaFoldDB" id="A0A917FID3"/>